<dbReference type="GO" id="GO:0005829">
    <property type="term" value="C:cytosol"/>
    <property type="evidence" value="ECO:0007669"/>
    <property type="project" value="TreeGrafter"/>
</dbReference>
<dbReference type="Proteomes" id="UP000017938">
    <property type="component" value="Unassembled WGS sequence"/>
</dbReference>
<dbReference type="SMART" id="SM00530">
    <property type="entry name" value="HTH_XRE"/>
    <property type="match status" value="1"/>
</dbReference>
<gene>
    <name evidence="3" type="ORF">BN580_00379</name>
    <name evidence="4" type="ORF">MR241_03745</name>
</gene>
<dbReference type="EMBL" id="JALEMU010000060">
    <property type="protein sequence ID" value="MCI5755389.1"/>
    <property type="molecule type" value="Genomic_DNA"/>
</dbReference>
<dbReference type="InterPro" id="IPR010982">
    <property type="entry name" value="Lambda_DNA-bd_dom_sf"/>
</dbReference>
<dbReference type="PANTHER" id="PTHR46797:SF1">
    <property type="entry name" value="METHYLPHOSPHONATE SYNTHASE"/>
    <property type="match status" value="1"/>
</dbReference>
<keyword evidence="1" id="KW-0238">DNA-binding</keyword>
<sequence length="103" mass="11818">MDYFDWFANRISALRLKKGVSAREMSLALGQSESYINKIENKRTLPSMAGFFYICEYLGIEPRAFFDTDTESPGTAADLYREFSRLPEKQAEHILALIRDLNG</sequence>
<feature type="domain" description="HTH cro/C1-type" evidence="2">
    <location>
        <begin position="11"/>
        <end position="65"/>
    </location>
</feature>
<dbReference type="SUPFAM" id="SSF47413">
    <property type="entry name" value="lambda repressor-like DNA-binding domains"/>
    <property type="match status" value="1"/>
</dbReference>
<reference evidence="4 6" key="2">
    <citation type="submission" date="2022-03" db="EMBL/GenBank/DDBJ databases">
        <title>Metagenome-assembled genomes from swine fecal metagenomes.</title>
        <authorList>
            <person name="Holman D.B."/>
            <person name="Kommadath A."/>
        </authorList>
    </citation>
    <scope>NUCLEOTIDE SEQUENCE [LARGE SCALE GENOMIC DNA]</scope>
    <source>
        <strain evidence="4">SUG147</strain>
    </source>
</reference>
<organism evidence="3 5">
    <name type="scientific">Candidatus Colimorpha enterica</name>
    <dbReference type="NCBI Taxonomy" id="3083063"/>
    <lineage>
        <taxon>Bacteria</taxon>
        <taxon>Pseudomonadati</taxon>
        <taxon>Bacteroidota</taxon>
        <taxon>Bacteroidia</taxon>
        <taxon>Bacteroidales</taxon>
        <taxon>Candidatus Colimorpha</taxon>
    </lineage>
</organism>
<evidence type="ECO:0000313" key="3">
    <source>
        <dbReference type="EMBL" id="CDC77333.1"/>
    </source>
</evidence>
<evidence type="ECO:0000259" key="2">
    <source>
        <dbReference type="PROSITE" id="PS50943"/>
    </source>
</evidence>
<dbReference type="PROSITE" id="PS50943">
    <property type="entry name" value="HTH_CROC1"/>
    <property type="match status" value="1"/>
</dbReference>
<evidence type="ECO:0000313" key="5">
    <source>
        <dbReference type="Proteomes" id="UP000017938"/>
    </source>
</evidence>
<dbReference type="Proteomes" id="UP001139365">
    <property type="component" value="Unassembled WGS sequence"/>
</dbReference>
<evidence type="ECO:0000313" key="4">
    <source>
        <dbReference type="EMBL" id="MCI5755389.1"/>
    </source>
</evidence>
<proteinExistence type="predicted"/>
<accession>R6TV41</accession>
<dbReference type="EMBL" id="CBFW010000434">
    <property type="protein sequence ID" value="CDC77333.1"/>
    <property type="molecule type" value="Genomic_DNA"/>
</dbReference>
<dbReference type="AlphaFoldDB" id="R6TV41"/>
<name>R6TV41_9BACT</name>
<dbReference type="Gene3D" id="1.10.260.40">
    <property type="entry name" value="lambda repressor-like DNA-binding domains"/>
    <property type="match status" value="1"/>
</dbReference>
<dbReference type="CDD" id="cd00093">
    <property type="entry name" value="HTH_XRE"/>
    <property type="match status" value="1"/>
</dbReference>
<dbReference type="GO" id="GO:0003677">
    <property type="term" value="F:DNA binding"/>
    <property type="evidence" value="ECO:0007669"/>
    <property type="project" value="UniProtKB-KW"/>
</dbReference>
<dbReference type="PANTHER" id="PTHR46797">
    <property type="entry name" value="HTH-TYPE TRANSCRIPTIONAL REGULATOR"/>
    <property type="match status" value="1"/>
</dbReference>
<dbReference type="GO" id="GO:0003700">
    <property type="term" value="F:DNA-binding transcription factor activity"/>
    <property type="evidence" value="ECO:0007669"/>
    <property type="project" value="TreeGrafter"/>
</dbReference>
<evidence type="ECO:0000256" key="1">
    <source>
        <dbReference type="ARBA" id="ARBA00023125"/>
    </source>
</evidence>
<dbReference type="InterPro" id="IPR050807">
    <property type="entry name" value="TransReg_Diox_bact_type"/>
</dbReference>
<reference evidence="3" key="1">
    <citation type="submission" date="2012-11" db="EMBL/GenBank/DDBJ databases">
        <title>Dependencies among metagenomic species, viruses, plasmids and units of genetic variation.</title>
        <authorList>
            <person name="Nielsen H.B."/>
            <person name="Almeida M."/>
            <person name="Juncker A.S."/>
            <person name="Rasmussen S."/>
            <person name="Li J."/>
            <person name="Sunagawa S."/>
            <person name="Plichta D."/>
            <person name="Gautier L."/>
            <person name="Le Chatelier E."/>
            <person name="Peletier E."/>
            <person name="Bonde I."/>
            <person name="Nielsen T."/>
            <person name="Manichanh C."/>
            <person name="Arumugam M."/>
            <person name="Batto J."/>
            <person name="Santos M.B.Q.D."/>
            <person name="Blom N."/>
            <person name="Borruel N."/>
            <person name="Burgdorf K.S."/>
            <person name="Boumezbeur F."/>
            <person name="Casellas F."/>
            <person name="Dore J."/>
            <person name="Guarner F."/>
            <person name="Hansen T."/>
            <person name="Hildebrand F."/>
            <person name="Kaas R.S."/>
            <person name="Kennedy S."/>
            <person name="Kristiansen K."/>
            <person name="Kultima J.R."/>
            <person name="Leonard P."/>
            <person name="Levenez F."/>
            <person name="Lund O."/>
            <person name="Moumen B."/>
            <person name="Le Paslier D."/>
            <person name="Pons N."/>
            <person name="Pedersen O."/>
            <person name="Prifti E."/>
            <person name="Qin J."/>
            <person name="Raes J."/>
            <person name="Tap J."/>
            <person name="Tims S."/>
            <person name="Ussery D.W."/>
            <person name="Yamada T."/>
            <person name="MetaHit consortium"/>
            <person name="Renault P."/>
            <person name="Sicheritz-Ponten T."/>
            <person name="Bork P."/>
            <person name="Wang J."/>
            <person name="Brunak S."/>
            <person name="Ehrlich S.D."/>
        </authorList>
    </citation>
    <scope>NUCLEOTIDE SEQUENCE [LARGE SCALE GENOMIC DNA]</scope>
</reference>
<evidence type="ECO:0000313" key="6">
    <source>
        <dbReference type="Proteomes" id="UP001139365"/>
    </source>
</evidence>
<comment type="caution">
    <text evidence="3">The sequence shown here is derived from an EMBL/GenBank/DDBJ whole genome shotgun (WGS) entry which is preliminary data.</text>
</comment>
<protein>
    <submittedName>
        <fullName evidence="4">Helix-turn-helix domain-containing protein</fullName>
    </submittedName>
    <submittedName>
        <fullName evidence="3">Helix-turn-helix family protein</fullName>
    </submittedName>
</protein>
<dbReference type="STRING" id="1263015.BN580_00379"/>
<dbReference type="Pfam" id="PF01381">
    <property type="entry name" value="HTH_3"/>
    <property type="match status" value="1"/>
</dbReference>
<dbReference type="InterPro" id="IPR001387">
    <property type="entry name" value="Cro/C1-type_HTH"/>
</dbReference>